<gene>
    <name evidence="1" type="ORF">C1Y40_03230</name>
</gene>
<evidence type="ECO:0000313" key="1">
    <source>
        <dbReference type="EMBL" id="PQM46600.1"/>
    </source>
</evidence>
<evidence type="ECO:0008006" key="3">
    <source>
        <dbReference type="Google" id="ProtNLM"/>
    </source>
</evidence>
<evidence type="ECO:0000313" key="2">
    <source>
        <dbReference type="Proteomes" id="UP000238296"/>
    </source>
</evidence>
<sequence>MGLSTPDAQMVLAETPTEARILREEVFGPIAATTGFDGEGGAEEIEEYLETKYIALP</sequence>
<dbReference type="Proteomes" id="UP000238296">
    <property type="component" value="Unassembled WGS sequence"/>
</dbReference>
<protein>
    <recommendedName>
        <fullName evidence="3">Betaine-aldehyde dehydrogenase</fullName>
    </recommendedName>
</protein>
<dbReference type="RefSeq" id="WP_158260358.1">
    <property type="nucleotide sequence ID" value="NZ_MLQM01000138.1"/>
</dbReference>
<organism evidence="1 2">
    <name type="scientific">Mycobacterium talmoniae</name>
    <dbReference type="NCBI Taxonomy" id="1858794"/>
    <lineage>
        <taxon>Bacteria</taxon>
        <taxon>Bacillati</taxon>
        <taxon>Actinomycetota</taxon>
        <taxon>Actinomycetes</taxon>
        <taxon>Mycobacteriales</taxon>
        <taxon>Mycobacteriaceae</taxon>
        <taxon>Mycobacterium</taxon>
    </lineage>
</organism>
<dbReference type="EMBL" id="PPEA01000460">
    <property type="protein sequence ID" value="PQM46600.1"/>
    <property type="molecule type" value="Genomic_DNA"/>
</dbReference>
<name>A0A2S8BIT8_9MYCO</name>
<reference evidence="1 2" key="1">
    <citation type="journal article" date="2017" name="Int. J. Syst. Evol. Microbiol.">
        <title>Mycobacterium talmoniae sp. nov., a slowly growing mycobacterium isolated from human respiratory samples.</title>
        <authorList>
            <person name="Davidson R.M."/>
            <person name="DeGroote M.A."/>
            <person name="Marola J.L."/>
            <person name="Buss S."/>
            <person name="Jones V."/>
            <person name="McNeil M.R."/>
            <person name="Freifeld A.G."/>
            <person name="Elaine Epperson L."/>
            <person name="Hasan N.A."/>
            <person name="Jackson M."/>
            <person name="Iwen P.C."/>
            <person name="Salfinger M."/>
            <person name="Strong M."/>
        </authorList>
    </citation>
    <scope>NUCLEOTIDE SEQUENCE [LARGE SCALE GENOMIC DNA]</scope>
    <source>
        <strain evidence="1 2">ATCC BAA-2683</strain>
    </source>
</reference>
<proteinExistence type="predicted"/>
<accession>A0A2S8BIT8</accession>
<dbReference type="AlphaFoldDB" id="A0A2S8BIT8"/>
<comment type="caution">
    <text evidence="1">The sequence shown here is derived from an EMBL/GenBank/DDBJ whole genome shotgun (WGS) entry which is preliminary data.</text>
</comment>